<evidence type="ECO:0000313" key="6">
    <source>
        <dbReference type="Proteomes" id="UP001596413"/>
    </source>
</evidence>
<proteinExistence type="predicted"/>
<evidence type="ECO:0000256" key="1">
    <source>
        <dbReference type="ARBA" id="ARBA00023125"/>
    </source>
</evidence>
<dbReference type="SUPFAM" id="SSF48498">
    <property type="entry name" value="Tetracyclin repressor-like, C-terminal domain"/>
    <property type="match status" value="1"/>
</dbReference>
<comment type="caution">
    <text evidence="5">The sequence shown here is derived from an EMBL/GenBank/DDBJ whole genome shotgun (WGS) entry which is preliminary data.</text>
</comment>
<dbReference type="EMBL" id="JBHSZO010000018">
    <property type="protein sequence ID" value="MFC7219114.1"/>
    <property type="molecule type" value="Genomic_DNA"/>
</dbReference>
<evidence type="ECO:0000256" key="2">
    <source>
        <dbReference type="PROSITE-ProRule" id="PRU00335"/>
    </source>
</evidence>
<dbReference type="PANTHER" id="PTHR30055">
    <property type="entry name" value="HTH-TYPE TRANSCRIPTIONAL REGULATOR RUTR"/>
    <property type="match status" value="1"/>
</dbReference>
<dbReference type="SUPFAM" id="SSF46689">
    <property type="entry name" value="Homeodomain-like"/>
    <property type="match status" value="1"/>
</dbReference>
<dbReference type="RefSeq" id="WP_386414646.1">
    <property type="nucleotide sequence ID" value="NZ_JBHSZO010000018.1"/>
</dbReference>
<dbReference type="PANTHER" id="PTHR30055:SF160">
    <property type="entry name" value="TRANSCRIPTIONAL REGULATORY PROTEIN (PROBABLY ASNC-FAMILY)-RELATED"/>
    <property type="match status" value="1"/>
</dbReference>
<dbReference type="PRINTS" id="PR00455">
    <property type="entry name" value="HTHTETR"/>
</dbReference>
<dbReference type="Pfam" id="PF00440">
    <property type="entry name" value="TetR_N"/>
    <property type="match status" value="1"/>
</dbReference>
<reference evidence="6" key="1">
    <citation type="journal article" date="2019" name="Int. J. Syst. Evol. Microbiol.">
        <title>The Global Catalogue of Microorganisms (GCM) 10K type strain sequencing project: providing services to taxonomists for standard genome sequencing and annotation.</title>
        <authorList>
            <consortium name="The Broad Institute Genomics Platform"/>
            <consortium name="The Broad Institute Genome Sequencing Center for Infectious Disease"/>
            <person name="Wu L."/>
            <person name="Ma J."/>
        </authorList>
    </citation>
    <scope>NUCLEOTIDE SEQUENCE [LARGE SCALE GENOMIC DNA]</scope>
    <source>
        <strain evidence="6">CGMCC 1.13681</strain>
    </source>
</reference>
<protein>
    <submittedName>
        <fullName evidence="5">TetR/AcrR family transcriptional regulator</fullName>
    </submittedName>
</protein>
<feature type="region of interest" description="Disordered" evidence="3">
    <location>
        <begin position="1"/>
        <end position="28"/>
    </location>
</feature>
<gene>
    <name evidence="5" type="ORF">ACFQLX_13195</name>
</gene>
<feature type="DNA-binding region" description="H-T-H motif" evidence="2">
    <location>
        <begin position="55"/>
        <end position="74"/>
    </location>
</feature>
<keyword evidence="1 2" id="KW-0238">DNA-binding</keyword>
<evidence type="ECO:0000256" key="3">
    <source>
        <dbReference type="SAM" id="MobiDB-lite"/>
    </source>
</evidence>
<dbReference type="Gene3D" id="1.10.357.10">
    <property type="entry name" value="Tetracycline Repressor, domain 2"/>
    <property type="match status" value="1"/>
</dbReference>
<dbReference type="InterPro" id="IPR036271">
    <property type="entry name" value="Tet_transcr_reg_TetR-rel_C_sf"/>
</dbReference>
<evidence type="ECO:0000313" key="5">
    <source>
        <dbReference type="EMBL" id="MFC7219114.1"/>
    </source>
</evidence>
<dbReference type="InterPro" id="IPR050109">
    <property type="entry name" value="HTH-type_TetR-like_transc_reg"/>
</dbReference>
<keyword evidence="6" id="KW-1185">Reference proteome</keyword>
<dbReference type="Proteomes" id="UP001596413">
    <property type="component" value="Unassembled WGS sequence"/>
</dbReference>
<dbReference type="PROSITE" id="PS50977">
    <property type="entry name" value="HTH_TETR_2"/>
    <property type="match status" value="1"/>
</dbReference>
<dbReference type="InterPro" id="IPR001647">
    <property type="entry name" value="HTH_TetR"/>
</dbReference>
<evidence type="ECO:0000259" key="4">
    <source>
        <dbReference type="PROSITE" id="PS50977"/>
    </source>
</evidence>
<name>A0ABW2GEB8_9ACTN</name>
<sequence>MAHSRTRRDSKSRTETVDVATDGRSTRWDEHRAQRQGELLDAAVSLIEAEGPRFRVGRLAEHAGLPRSVLYRHFKDRAGLERLIRRRVVDAFMRQLEPTMRFEGTVAESTRQVINAYLDWVVSHPSLYAYVGVGTHSLSDGSVVADAKTAIARTLADRFREVLDSIGVHDAPIMPIATGLVGFVDATVNQWVADGQEATSEGELREILVLAAEAILESGLAYLGVRIPPDQPLKDLLVP</sequence>
<dbReference type="InterPro" id="IPR009057">
    <property type="entry name" value="Homeodomain-like_sf"/>
</dbReference>
<feature type="compositionally biased region" description="Basic and acidic residues" evidence="3">
    <location>
        <begin position="7"/>
        <end position="16"/>
    </location>
</feature>
<accession>A0ABW2GEB8</accession>
<organism evidence="5 6">
    <name type="scientific">Streptomyces polyrhachis</name>
    <dbReference type="NCBI Taxonomy" id="1282885"/>
    <lineage>
        <taxon>Bacteria</taxon>
        <taxon>Bacillati</taxon>
        <taxon>Actinomycetota</taxon>
        <taxon>Actinomycetes</taxon>
        <taxon>Kitasatosporales</taxon>
        <taxon>Streptomycetaceae</taxon>
        <taxon>Streptomyces</taxon>
    </lineage>
</organism>
<feature type="domain" description="HTH tetR-type" evidence="4">
    <location>
        <begin position="33"/>
        <end position="92"/>
    </location>
</feature>